<dbReference type="AlphaFoldDB" id="S5ZED2"/>
<dbReference type="PATRIC" id="fig|1365176.7.peg.1102"/>
<name>S5ZED2_9CREN</name>
<dbReference type="RefSeq" id="WP_020962765.1">
    <property type="nucleotide sequence ID" value="NC_022093.1"/>
</dbReference>
<dbReference type="HOGENOM" id="CLU_917091_0_0_2"/>
<dbReference type="eggNOG" id="arCOG06883">
    <property type="taxonomic scope" value="Archaea"/>
</dbReference>
<keyword evidence="3" id="KW-1185">Reference proteome</keyword>
<gene>
    <name evidence="2" type="ORF">N186_05575</name>
</gene>
<dbReference type="KEGG" id="thb:N186_05575"/>
<proteinExistence type="predicted"/>
<organism evidence="2 3">
    <name type="scientific">Thermofilum adornatum</name>
    <dbReference type="NCBI Taxonomy" id="1365176"/>
    <lineage>
        <taxon>Archaea</taxon>
        <taxon>Thermoproteota</taxon>
        <taxon>Thermoprotei</taxon>
        <taxon>Thermofilales</taxon>
        <taxon>Thermofilaceae</taxon>
        <taxon>Thermofilum</taxon>
    </lineage>
</organism>
<feature type="domain" description="Thaumarchaeal output" evidence="1">
    <location>
        <begin position="13"/>
        <end position="194"/>
    </location>
</feature>
<evidence type="ECO:0000259" key="1">
    <source>
        <dbReference type="Pfam" id="PF18551"/>
    </source>
</evidence>
<dbReference type="Proteomes" id="UP000015543">
    <property type="component" value="Chromosome"/>
</dbReference>
<dbReference type="Pfam" id="PF18551">
    <property type="entry name" value="TackOD1"/>
    <property type="match status" value="1"/>
</dbReference>
<evidence type="ECO:0000313" key="3">
    <source>
        <dbReference type="Proteomes" id="UP000015543"/>
    </source>
</evidence>
<sequence>MQSRDTASLESLRNIAQALRSLVTYLVENNLDEVEINPKNGSQNPVRAIAEKHGIALDVLIDESVKRGLLKPYPVDMLVFCPKCGSSTFRLRLKCPNCGSLNVTRNTLFSHVTCGYIGVLEEAPRDSKGRIFCPKCKQELLKEGQDWVKIGVNWRCRDCGTTFAYPKPLLECVACGAKADENTLVYRQVYRYKVDKKIASDLYAQTFSKRVGEVLAAYGWTVTPASEIKGVSGIPKNATLLAERKGEKMLVYNIFPREGNVEEARREVLNALGAALDGAFNHLILGVKTPTQVAKMPENVSSIEGGTLEEVINKLRDKLTKEKH</sequence>
<protein>
    <recommendedName>
        <fullName evidence="1">Thaumarchaeal output domain-containing protein</fullName>
    </recommendedName>
</protein>
<dbReference type="GeneID" id="16573759"/>
<evidence type="ECO:0000313" key="2">
    <source>
        <dbReference type="EMBL" id="AGT35458.1"/>
    </source>
</evidence>
<dbReference type="EMBL" id="CP006646">
    <property type="protein sequence ID" value="AGT35458.1"/>
    <property type="molecule type" value="Genomic_DNA"/>
</dbReference>
<accession>S5ZED2</accession>
<dbReference type="InterPro" id="IPR040572">
    <property type="entry name" value="TackOD1"/>
</dbReference>
<reference evidence="2 3" key="1">
    <citation type="journal article" date="2013" name="Genome Announc.">
        <title>Complete Genomic Sequence of 'Thermofilum adornatus' Strain 1910bT, a Hyperthermophilic Anaerobic Organotrophic Crenarchaeon.</title>
        <authorList>
            <person name="Dominova I.N."/>
            <person name="Kublanov I.V."/>
            <person name="Podosokorskaya O.A."/>
            <person name="Derbikova K.S."/>
            <person name="Patrushev M.V."/>
            <person name="Toshchakov S.V."/>
        </authorList>
    </citation>
    <scope>NUCLEOTIDE SEQUENCE [LARGE SCALE GENOMIC DNA]</scope>
    <source>
        <strain evidence="3">1910b</strain>
    </source>
</reference>
<dbReference type="OrthoDB" id="371870at2157"/>